<dbReference type="AlphaFoldDB" id="Q8VEL1"/>
<dbReference type="KEGG" id="mmu:170942"/>
<dbReference type="RefSeq" id="NP_579940.1">
    <property type="nucleotide sequence ID" value="NM_133362.2"/>
</dbReference>
<dbReference type="AGR" id="MGI:2384747"/>
<accession>Q8VEL1</accession>
<dbReference type="EMBL" id="BC018296">
    <property type="protein sequence ID" value="AAH18296.1"/>
    <property type="molecule type" value="mRNA"/>
</dbReference>
<protein>
    <submittedName>
        <fullName evidence="2">Erythroid differentiation regulator 1</fullName>
    </submittedName>
</protein>
<dbReference type="GeneID" id="170942"/>
<evidence type="ECO:0000313" key="2">
    <source>
        <dbReference type="EMBL" id="AAH18296.1"/>
    </source>
</evidence>
<evidence type="ECO:0000313" key="3">
    <source>
        <dbReference type="EMBL" id="AAH80795.1"/>
    </source>
</evidence>
<dbReference type="UCSC" id="uc029yhd.1">
    <property type="organism name" value="mouse"/>
</dbReference>
<dbReference type="MGI" id="MGI:6096131">
    <property type="gene designation" value="Erdr1y"/>
</dbReference>
<organism evidence="2">
    <name type="scientific">Mus musculus</name>
    <name type="common">Mouse</name>
    <dbReference type="NCBI Taxonomy" id="10090"/>
    <lineage>
        <taxon>Eukaryota</taxon>
        <taxon>Metazoa</taxon>
        <taxon>Chordata</taxon>
        <taxon>Craniata</taxon>
        <taxon>Vertebrata</taxon>
        <taxon>Euteleostomi</taxon>
        <taxon>Mammalia</taxon>
        <taxon>Eutheria</taxon>
        <taxon>Euarchontoglires</taxon>
        <taxon>Glires</taxon>
        <taxon>Rodentia</taxon>
        <taxon>Myomorpha</taxon>
        <taxon>Muroidea</taxon>
        <taxon>Muridae</taxon>
        <taxon>Murinae</taxon>
        <taxon>Mus</taxon>
        <taxon>Mus</taxon>
    </lineage>
</organism>
<feature type="compositionally biased region" description="Basic and acidic residues" evidence="1">
    <location>
        <begin position="1"/>
        <end position="10"/>
    </location>
</feature>
<dbReference type="EMBL" id="BC080795">
    <property type="protein sequence ID" value="AAH80795.1"/>
    <property type="molecule type" value="mRNA"/>
</dbReference>
<name>Q8VEL1_MOUSE</name>
<evidence type="ECO:0000313" key="5">
    <source>
        <dbReference type="MGI" id="MGI:6096131"/>
    </source>
</evidence>
<dbReference type="CTD" id="170942"/>
<reference evidence="2" key="1">
    <citation type="journal article" date="2004" name="Genome Res.">
        <title>The status, quality, and expansion of the NIH full-length cDNA project: the Mammalian Gene Collection (MGC).</title>
        <authorList>
            <consortium name="The MGC Project Team"/>
            <person name="Gerhard D.S."/>
            <person name="Wagner L."/>
            <person name="Feingold E.A."/>
            <person name="Shenmen C.M."/>
            <person name="Grouse L.H."/>
            <person name="Schuler G."/>
            <person name="Klein S.L."/>
            <person name="Old S."/>
            <person name="Rasooly R."/>
            <person name="Good P."/>
            <person name="Guyer M."/>
            <person name="Peck A.M."/>
            <person name="Derge J.G."/>
            <person name="Lipman D."/>
            <person name="Collins F.S."/>
            <person name="Jang W."/>
            <person name="Sherry S."/>
            <person name="Feolo M."/>
            <person name="Misquitta L."/>
            <person name="Lee E."/>
            <person name="Rotmistrovsky K."/>
            <person name="Greenhut S.F."/>
            <person name="Schaefer C.F."/>
            <person name="Buetow K."/>
            <person name="Bonner T.I."/>
            <person name="Haussler D."/>
            <person name="Kent J."/>
            <person name="Kiekhaus M."/>
            <person name="Furey T."/>
            <person name="Brent M."/>
            <person name="Prange C."/>
            <person name="Schreiber K."/>
            <person name="Shapiro N."/>
            <person name="Bhat N.K."/>
            <person name="Hopkins R.F."/>
            <person name="Hsie F."/>
            <person name="Driscoll T."/>
            <person name="Soares M.B."/>
            <person name="Casavant T.L."/>
            <person name="Scheetz T.E."/>
            <person name="Brown-stein M.J."/>
            <person name="Usdin T.B."/>
            <person name="Toshiyuki S."/>
            <person name="Carninci P."/>
            <person name="Piao Y."/>
            <person name="Dudekula D.B."/>
            <person name="Ko M.S."/>
            <person name="Kawakami K."/>
            <person name="Suzuki Y."/>
            <person name="Sugano S."/>
            <person name="Gruber C.E."/>
            <person name="Smith M.R."/>
            <person name="Simmons B."/>
            <person name="Moore T."/>
            <person name="Waterman R."/>
            <person name="Johnson S.L."/>
            <person name="Ruan Y."/>
            <person name="Wei C.L."/>
            <person name="Mathavan S."/>
            <person name="Gunaratne P.H."/>
            <person name="Wu J."/>
            <person name="Garcia A.M."/>
            <person name="Hulyk S.W."/>
            <person name="Fuh E."/>
            <person name="Yuan Y."/>
            <person name="Sneed A."/>
            <person name="Kowis C."/>
            <person name="Hodgson A."/>
            <person name="Muzny D.M."/>
            <person name="McPherson J."/>
            <person name="Gibbs R.A."/>
            <person name="Fahey J."/>
            <person name="Helton E."/>
            <person name="Ketteman M."/>
            <person name="Madan A."/>
            <person name="Rodrigues S."/>
            <person name="Sanchez A."/>
            <person name="Whiting M."/>
            <person name="Madari A."/>
            <person name="Young A.C."/>
            <person name="Wetherby K.D."/>
            <person name="Granite S.J."/>
            <person name="Kwong P.N."/>
            <person name="Brinkley C.P."/>
            <person name="Pearson R.L."/>
            <person name="Bouffard G.G."/>
            <person name="Blakesly R.W."/>
            <person name="Green E.D."/>
            <person name="Dickson M.C."/>
            <person name="Rodriguez A.C."/>
            <person name="Grimwood J."/>
            <person name="Schmutz J."/>
            <person name="Myers R.M."/>
            <person name="Butterfield Y.S."/>
            <person name="Griffith M."/>
            <person name="Griffith O.L."/>
            <person name="Krzywinski M.I."/>
            <person name="Liao N."/>
            <person name="Morin R."/>
            <person name="Morrin R."/>
            <person name="Palmquist D."/>
            <person name="Petrescu A.S."/>
            <person name="Skalska U."/>
            <person name="Smailus D.E."/>
            <person name="Stott J.M."/>
            <person name="Schnerch A."/>
            <person name="Schein J.E."/>
            <person name="Jones S.J."/>
            <person name="Holt R.A."/>
            <person name="Baross A."/>
            <person name="Marra M.A."/>
            <person name="Clifton S."/>
            <person name="Makowski K.A."/>
            <person name="Bosak S."/>
            <person name="Malek J."/>
        </authorList>
    </citation>
    <scope>NUCLEOTIDE SEQUENCE [LARGE SCALE MRNA]</scope>
    <source>
        <strain evidence="2">FVB/N</strain>
        <strain evidence="3">FVB/N-3</strain>
        <tissue evidence="2">Mammary tumor. C3</tissue>
        <tissue evidence="3">Mammary tumor. MMTV-LTR/INT3 model. 5 month old mouse. Taken by biopsy.</tissue>
    </source>
</reference>
<evidence type="ECO:0000313" key="4">
    <source>
        <dbReference type="MGI" id="MGI:2384747"/>
    </source>
</evidence>
<dbReference type="MGI" id="MGI:2384747">
    <property type="gene designation" value="Erdr1x"/>
</dbReference>
<gene>
    <name evidence="4" type="primary">Erdr1x</name>
    <name evidence="2" type="synonym">Erdr1</name>
    <name evidence="5" type="synonym">Erdr1y</name>
</gene>
<feature type="region of interest" description="Disordered" evidence="1">
    <location>
        <begin position="1"/>
        <end position="148"/>
    </location>
</feature>
<feature type="compositionally biased region" description="Basic residues" evidence="1">
    <location>
        <begin position="33"/>
        <end position="51"/>
    </location>
</feature>
<dbReference type="BioGRID-ORCS" id="170942">
    <property type="hits" value="8 hits in 21 CRISPR screens"/>
</dbReference>
<sequence>MPTGRTDGRTHGRTPQGRKPAPTAPLHPPQHTGHTRAPRPPRHTRHTRHTRQAGQAHASAGPAAPATQTRTSRRGQDVHPPRSRCMCHRPSPRWTDGRTHARRQRPPVTAAAHSDVTHESTHVEADAVVKMSLPSPQDGRTDSTRCACRRGRQDGAILTEEGARQQGLTAYRNAPPQ</sequence>
<evidence type="ECO:0000256" key="1">
    <source>
        <dbReference type="SAM" id="MobiDB-lite"/>
    </source>
</evidence>
<feature type="compositionally biased region" description="Low complexity" evidence="1">
    <location>
        <begin position="52"/>
        <end position="66"/>
    </location>
</feature>
<dbReference type="AGR" id="MGI:6096131"/>
<feature type="compositionally biased region" description="Basic and acidic residues" evidence="1">
    <location>
        <begin position="115"/>
        <end position="127"/>
    </location>
</feature>
<feature type="compositionally biased region" description="Basic residues" evidence="1">
    <location>
        <begin position="81"/>
        <end position="91"/>
    </location>
</feature>
<proteinExistence type="evidence at transcript level"/>